<dbReference type="Proteomes" id="UP000193862">
    <property type="component" value="Unassembled WGS sequence"/>
</dbReference>
<dbReference type="EMBL" id="FWFS01000019">
    <property type="protein sequence ID" value="SLN70812.1"/>
    <property type="molecule type" value="Genomic_DNA"/>
</dbReference>
<dbReference type="AlphaFoldDB" id="A0A1Y5TXJ3"/>
<evidence type="ECO:0000313" key="1">
    <source>
        <dbReference type="EMBL" id="SLN70812.1"/>
    </source>
</evidence>
<accession>A0A1Y5TXJ3</accession>
<proteinExistence type="predicted"/>
<gene>
    <name evidence="1" type="ORF">AQS8620_03363</name>
</gene>
<protein>
    <submittedName>
        <fullName evidence="1">Uncharacterized protein</fullName>
    </submittedName>
</protein>
<evidence type="ECO:0000313" key="2">
    <source>
        <dbReference type="Proteomes" id="UP000193862"/>
    </source>
</evidence>
<reference evidence="1 2" key="1">
    <citation type="submission" date="2017-03" db="EMBL/GenBank/DDBJ databases">
        <authorList>
            <person name="Afonso C.L."/>
            <person name="Miller P.J."/>
            <person name="Scott M.A."/>
            <person name="Spackman E."/>
            <person name="Goraichik I."/>
            <person name="Dimitrov K.M."/>
            <person name="Suarez D.L."/>
            <person name="Swayne D.E."/>
        </authorList>
    </citation>
    <scope>NUCLEOTIDE SEQUENCE [LARGE SCALE GENOMIC DNA]</scope>
    <source>
        <strain evidence="1 2">CECT 8620</strain>
    </source>
</reference>
<keyword evidence="2" id="KW-1185">Reference proteome</keyword>
<organism evidence="1 2">
    <name type="scientific">Aquimixticola soesokkakensis</name>
    <dbReference type="NCBI Taxonomy" id="1519096"/>
    <lineage>
        <taxon>Bacteria</taxon>
        <taxon>Pseudomonadati</taxon>
        <taxon>Pseudomonadota</taxon>
        <taxon>Alphaproteobacteria</taxon>
        <taxon>Rhodobacterales</taxon>
        <taxon>Paracoccaceae</taxon>
        <taxon>Aquimixticola</taxon>
    </lineage>
</organism>
<sequence>MRSDRSLNREKLELIPTGTFNIQPMFSLYTMSMQTEACASNRTVKSQMALNDLIGSLSCVCVI</sequence>
<name>A0A1Y5TXJ3_9RHOB</name>